<protein>
    <submittedName>
        <fullName evidence="3">Integrase catalytic subunit</fullName>
    </submittedName>
</protein>
<feature type="domain" description="Integrase catalytic" evidence="2">
    <location>
        <begin position="111"/>
        <end position="244"/>
    </location>
</feature>
<dbReference type="EMBL" id="AUZZ01001733">
    <property type="protein sequence ID" value="EQD63072.1"/>
    <property type="molecule type" value="Genomic_DNA"/>
</dbReference>
<reference evidence="3" key="1">
    <citation type="submission" date="2013-08" db="EMBL/GenBank/DDBJ databases">
        <authorList>
            <person name="Mendez C."/>
            <person name="Richter M."/>
            <person name="Ferrer M."/>
            <person name="Sanchez J."/>
        </authorList>
    </citation>
    <scope>NUCLEOTIDE SEQUENCE</scope>
</reference>
<organism evidence="3">
    <name type="scientific">mine drainage metagenome</name>
    <dbReference type="NCBI Taxonomy" id="410659"/>
    <lineage>
        <taxon>unclassified sequences</taxon>
        <taxon>metagenomes</taxon>
        <taxon>ecological metagenomes</taxon>
    </lineage>
</organism>
<feature type="non-terminal residue" evidence="3">
    <location>
        <position position="244"/>
    </location>
</feature>
<comment type="caution">
    <text evidence="3">The sequence shown here is derived from an EMBL/GenBank/DDBJ whole genome shotgun (WGS) entry which is preliminary data.</text>
</comment>
<feature type="compositionally biased region" description="Basic and acidic residues" evidence="1">
    <location>
        <begin position="222"/>
        <end position="232"/>
    </location>
</feature>
<name>T1AZT0_9ZZZZ</name>
<accession>T1AZT0</accession>
<dbReference type="PROSITE" id="PS50994">
    <property type="entry name" value="INTEGRASE"/>
    <property type="match status" value="1"/>
</dbReference>
<reference evidence="3" key="2">
    <citation type="journal article" date="2014" name="ISME J.">
        <title>Microbial stratification in low pH oxic and suboxic macroscopic growths along an acid mine drainage.</title>
        <authorList>
            <person name="Mendez-Garcia C."/>
            <person name="Mesa V."/>
            <person name="Sprenger R.R."/>
            <person name="Richter M."/>
            <person name="Diez M.S."/>
            <person name="Solano J."/>
            <person name="Bargiela R."/>
            <person name="Golyshina O.V."/>
            <person name="Manteca A."/>
            <person name="Ramos J.L."/>
            <person name="Gallego J.R."/>
            <person name="Llorente I."/>
            <person name="Martins Dos Santos V.A."/>
            <person name="Jensen O.N."/>
            <person name="Pelaez A.I."/>
            <person name="Sanchez J."/>
            <person name="Ferrer M."/>
        </authorList>
    </citation>
    <scope>NUCLEOTIDE SEQUENCE</scope>
</reference>
<evidence type="ECO:0000256" key="1">
    <source>
        <dbReference type="SAM" id="MobiDB-lite"/>
    </source>
</evidence>
<feature type="region of interest" description="Disordered" evidence="1">
    <location>
        <begin position="222"/>
        <end position="244"/>
    </location>
</feature>
<gene>
    <name evidence="3" type="ORF">B2A_02544</name>
</gene>
<dbReference type="NCBIfam" id="NF033546">
    <property type="entry name" value="transpos_IS21"/>
    <property type="match status" value="1"/>
</dbReference>
<evidence type="ECO:0000313" key="3">
    <source>
        <dbReference type="EMBL" id="EQD63072.1"/>
    </source>
</evidence>
<sequence>MRLRLTEPVAAAAAKAAISVASAYRIQSEARLPSQKSEPRGRRRADPLADVFDAQVVPLLRAAPGIRAVTVFEELTRRYPELPRGVRRTLERRIRAWRAKHGPERDVIFRQVHEPGRMGLSDFTEMGDLGVHVAGVPLDHRLYHFRLACSGFEHAHVILGGESYVALAEGLQNALWALGGAPREHRSDSLSAAFRNLSREDRLDLTTRYEALCAHYGMEPTRNNRGEAHENGAIEGPHGHLKSA</sequence>
<proteinExistence type="predicted"/>
<dbReference type="AlphaFoldDB" id="T1AZT0"/>
<dbReference type="PANTHER" id="PTHR35004">
    <property type="entry name" value="TRANSPOSASE RV3428C-RELATED"/>
    <property type="match status" value="1"/>
</dbReference>
<dbReference type="InterPro" id="IPR001584">
    <property type="entry name" value="Integrase_cat-core"/>
</dbReference>
<evidence type="ECO:0000259" key="2">
    <source>
        <dbReference type="PROSITE" id="PS50994"/>
    </source>
</evidence>
<dbReference type="GO" id="GO:0015074">
    <property type="term" value="P:DNA integration"/>
    <property type="evidence" value="ECO:0007669"/>
    <property type="project" value="InterPro"/>
</dbReference>
<dbReference type="PANTHER" id="PTHR35004:SF7">
    <property type="entry name" value="INTEGRASE PROTEIN"/>
    <property type="match status" value="1"/>
</dbReference>